<dbReference type="EMBL" id="JABDTM020000373">
    <property type="protein sequence ID" value="KAH0822669.1"/>
    <property type="molecule type" value="Genomic_DNA"/>
</dbReference>
<sequence length="153" mass="17120">MCAGCQLKKNASLVGFFKRNLLQSSKISQSQTSEEQGLTGCKSLQAQPTQIQSLSCFRPRVAGIQFEAIHRKNASRFHFDLDLAKLRRLVLDIALQLDFIIEDVDRREESALLFDSKLSQLNKVELEAGRGGADSYKKCSAKLQLLNDSTNEI</sequence>
<name>A0A8J6LHA0_TENMO</name>
<keyword evidence="2" id="KW-1185">Reference proteome</keyword>
<organism evidence="1 2">
    <name type="scientific">Tenebrio molitor</name>
    <name type="common">Yellow mealworm beetle</name>
    <dbReference type="NCBI Taxonomy" id="7067"/>
    <lineage>
        <taxon>Eukaryota</taxon>
        <taxon>Metazoa</taxon>
        <taxon>Ecdysozoa</taxon>
        <taxon>Arthropoda</taxon>
        <taxon>Hexapoda</taxon>
        <taxon>Insecta</taxon>
        <taxon>Pterygota</taxon>
        <taxon>Neoptera</taxon>
        <taxon>Endopterygota</taxon>
        <taxon>Coleoptera</taxon>
        <taxon>Polyphaga</taxon>
        <taxon>Cucujiformia</taxon>
        <taxon>Tenebrionidae</taxon>
        <taxon>Tenebrio</taxon>
    </lineage>
</organism>
<proteinExistence type="predicted"/>
<reference evidence="1" key="2">
    <citation type="submission" date="2021-08" db="EMBL/GenBank/DDBJ databases">
        <authorList>
            <person name="Eriksson T."/>
        </authorList>
    </citation>
    <scope>NUCLEOTIDE SEQUENCE</scope>
    <source>
        <strain evidence="1">Stoneville</strain>
        <tissue evidence="1">Whole head</tissue>
    </source>
</reference>
<evidence type="ECO:0000313" key="2">
    <source>
        <dbReference type="Proteomes" id="UP000719412"/>
    </source>
</evidence>
<comment type="caution">
    <text evidence="1">The sequence shown here is derived from an EMBL/GenBank/DDBJ whole genome shotgun (WGS) entry which is preliminary data.</text>
</comment>
<dbReference type="AlphaFoldDB" id="A0A8J6LHA0"/>
<protein>
    <submittedName>
        <fullName evidence="1">Uncharacterized protein</fullName>
    </submittedName>
</protein>
<accession>A0A8J6LHA0</accession>
<dbReference type="Proteomes" id="UP000719412">
    <property type="component" value="Unassembled WGS sequence"/>
</dbReference>
<gene>
    <name evidence="1" type="ORF">GEV33_000122</name>
</gene>
<evidence type="ECO:0000313" key="1">
    <source>
        <dbReference type="EMBL" id="KAH0822669.1"/>
    </source>
</evidence>
<reference evidence="1" key="1">
    <citation type="journal article" date="2020" name="J Insects Food Feed">
        <title>The yellow mealworm (Tenebrio molitor) genome: a resource for the emerging insects as food and feed industry.</title>
        <authorList>
            <person name="Eriksson T."/>
            <person name="Andere A."/>
            <person name="Kelstrup H."/>
            <person name="Emery V."/>
            <person name="Picard C."/>
        </authorList>
    </citation>
    <scope>NUCLEOTIDE SEQUENCE</scope>
    <source>
        <strain evidence="1">Stoneville</strain>
        <tissue evidence="1">Whole head</tissue>
    </source>
</reference>